<gene>
    <name evidence="12" type="primary">valS</name>
    <name evidence="16" type="ORF">PBV87_04055</name>
</gene>
<evidence type="ECO:0000256" key="2">
    <source>
        <dbReference type="ARBA" id="ARBA00011245"/>
    </source>
</evidence>
<dbReference type="Pfam" id="PF00133">
    <property type="entry name" value="tRNA-synt_1"/>
    <property type="match status" value="1"/>
</dbReference>
<keyword evidence="5 12" id="KW-0547">Nucleotide-binding</keyword>
<feature type="coiled-coil region" evidence="12">
    <location>
        <begin position="812"/>
        <end position="874"/>
    </location>
</feature>
<dbReference type="InterPro" id="IPR033705">
    <property type="entry name" value="Anticodon_Ia_Val"/>
</dbReference>
<feature type="domain" description="Methionyl/Valyl/Leucyl/Isoleucyl-tRNA synthetase anticodon-binding" evidence="14">
    <location>
        <begin position="607"/>
        <end position="754"/>
    </location>
</feature>
<dbReference type="FunFam" id="3.40.50.620:FF:000098">
    <property type="entry name" value="Valine--tRNA ligase"/>
    <property type="match status" value="1"/>
</dbReference>
<dbReference type="SUPFAM" id="SSF50677">
    <property type="entry name" value="ValRS/IleRS/LeuRS editing domain"/>
    <property type="match status" value="1"/>
</dbReference>
<evidence type="ECO:0000259" key="13">
    <source>
        <dbReference type="Pfam" id="PF00133"/>
    </source>
</evidence>
<dbReference type="GO" id="GO:0006438">
    <property type="term" value="P:valyl-tRNA aminoacylation"/>
    <property type="evidence" value="ECO:0007669"/>
    <property type="project" value="UniProtKB-UniRule"/>
</dbReference>
<dbReference type="SUPFAM" id="SSF52374">
    <property type="entry name" value="Nucleotidylyl transferase"/>
    <property type="match status" value="1"/>
</dbReference>
<dbReference type="FunFam" id="1.10.287.380:FF:000001">
    <property type="entry name" value="Valine--tRNA ligase"/>
    <property type="match status" value="1"/>
</dbReference>
<evidence type="ECO:0000259" key="15">
    <source>
        <dbReference type="Pfam" id="PF10458"/>
    </source>
</evidence>
<dbReference type="InterPro" id="IPR002303">
    <property type="entry name" value="Valyl-tRNA_ligase"/>
</dbReference>
<dbReference type="InterPro" id="IPR010978">
    <property type="entry name" value="tRNA-bd_arm"/>
</dbReference>
<dbReference type="NCBIfam" id="TIGR00422">
    <property type="entry name" value="valS"/>
    <property type="match status" value="1"/>
</dbReference>
<name>A0AA42DKD6_9FIRM</name>
<keyword evidence="9 12" id="KW-0030">Aminoacyl-tRNA synthetase</keyword>
<dbReference type="GO" id="GO:0005829">
    <property type="term" value="C:cytosol"/>
    <property type="evidence" value="ECO:0007669"/>
    <property type="project" value="TreeGrafter"/>
</dbReference>
<evidence type="ECO:0000313" key="17">
    <source>
        <dbReference type="Proteomes" id="UP001169242"/>
    </source>
</evidence>
<dbReference type="AlphaFoldDB" id="A0AA42DKD6"/>
<dbReference type="SUPFAM" id="SSF46589">
    <property type="entry name" value="tRNA-binding arm"/>
    <property type="match status" value="1"/>
</dbReference>
<evidence type="ECO:0000256" key="3">
    <source>
        <dbReference type="ARBA" id="ARBA00022490"/>
    </source>
</evidence>
<evidence type="ECO:0000259" key="14">
    <source>
        <dbReference type="Pfam" id="PF08264"/>
    </source>
</evidence>
<dbReference type="InterPro" id="IPR037118">
    <property type="entry name" value="Val-tRNA_synth_C_sf"/>
</dbReference>
<comment type="function">
    <text evidence="12">Catalyzes the attachment of valine to tRNA(Val). As ValRS can inadvertently accommodate and process structurally similar amino acids such as threonine, to avoid such errors, it has a 'posttransfer' editing activity that hydrolyzes mischarged Thr-tRNA(Val) in a tRNA-dependent manner.</text>
</comment>
<dbReference type="SUPFAM" id="SSF47323">
    <property type="entry name" value="Anticodon-binding domain of a subclass of class I aminoacyl-tRNA synthetases"/>
    <property type="match status" value="1"/>
</dbReference>
<dbReference type="CDD" id="cd07962">
    <property type="entry name" value="Anticodon_Ia_Val"/>
    <property type="match status" value="1"/>
</dbReference>
<evidence type="ECO:0000256" key="5">
    <source>
        <dbReference type="ARBA" id="ARBA00022741"/>
    </source>
</evidence>
<evidence type="ECO:0000256" key="6">
    <source>
        <dbReference type="ARBA" id="ARBA00022840"/>
    </source>
</evidence>
<keyword evidence="17" id="KW-1185">Reference proteome</keyword>
<evidence type="ECO:0000256" key="11">
    <source>
        <dbReference type="ARBA" id="ARBA00060830"/>
    </source>
</evidence>
<feature type="short sequence motif" description="'HIGH' region" evidence="12">
    <location>
        <begin position="45"/>
        <end position="55"/>
    </location>
</feature>
<evidence type="ECO:0000256" key="8">
    <source>
        <dbReference type="ARBA" id="ARBA00023054"/>
    </source>
</evidence>
<dbReference type="Gene3D" id="1.10.730.10">
    <property type="entry name" value="Isoleucyl-tRNA Synthetase, Domain 1"/>
    <property type="match status" value="1"/>
</dbReference>
<feature type="short sequence motif" description="'KMSKS' region" evidence="12">
    <location>
        <begin position="524"/>
        <end position="528"/>
    </location>
</feature>
<organism evidence="16 17">
    <name type="scientific">Holtiella tumoricola</name>
    <dbReference type="NCBI Taxonomy" id="3018743"/>
    <lineage>
        <taxon>Bacteria</taxon>
        <taxon>Bacillati</taxon>
        <taxon>Bacillota</taxon>
        <taxon>Clostridia</taxon>
        <taxon>Lachnospirales</taxon>
        <taxon>Cellulosilyticaceae</taxon>
        <taxon>Holtiella</taxon>
    </lineage>
</organism>
<keyword evidence="6 12" id="KW-0067">ATP-binding</keyword>
<dbReference type="Pfam" id="PF10458">
    <property type="entry name" value="Val_tRNA-synt_C"/>
    <property type="match status" value="1"/>
</dbReference>
<evidence type="ECO:0000256" key="12">
    <source>
        <dbReference type="HAMAP-Rule" id="MF_02004"/>
    </source>
</evidence>
<dbReference type="Gene3D" id="3.90.740.10">
    <property type="entry name" value="Valyl/Leucyl/Isoleucyl-tRNA synthetase, editing domain"/>
    <property type="match status" value="1"/>
</dbReference>
<sequence>MSNLEKVYDPSTVEERLYKKWMDNGYFHAEVDKEKEPFTIVIPPPNITGQLHMGHALDNTLQDILIRYKRMQGYNTLWMPGTDHASIATEVKIVAKMAEEGITKDDLGREGFLEKAWEWKEQYGGTIIGQLKKLGSSCDWERERFTMDEGLSKAVQEVFIRLHEKGYIYKGSRIVNWCPVCQTTISEAEVEHMESQGNFYHLRYPVVGSDEFVEIATTRPETLLGDTAVAVNPKDERYSHLVGKMLKLPLTDREIPVIADHYVDMEFGTGVVKITPAHDPNDFEVGRRHDLEEICVMNDDGTMNNLAGKYAGMDRYDARKAMLKDLEEQGLLIAIKPHMHNVGTHDRCKTVIEPMVKAQWFVRMEEMAKPAIEALKKGDLRFVPERFGKTYLNWLENIRDWCISRQLWWGHRIPAYYCEECGEVVIARSMPEACTKCGHTHLVQDEDTLDTWFSSALWPFSTLGWPDNTEELKHFYPTSVLVTGYDIIFFWVVRMVFSGLEQMGEVPFKDVLIHGLVRDSEGRKMSKSLGNGIDPLEVINQYGADALRLTLITGNAPGNDMRFYYERVEANRNFGNKLWNATRFILMNYEGEDSNLQVSIDDLTAADKWILSKVNDLAVEVTDNMDKYDLGIAVQKLYDFAWEEFCDWYIEMVKPRLYNKEDKTRHAALWTLKTVMINVLKMLHPYIPFITEEIFMGLQDQEESIMISSWPVYKEEWHFATEEQEISLIKEAVRSIRNVRSEMNVPPSRKAQVFVVSEEAGVRDLFERGKVFFATLASASEVIIQGDKEGIEEDAVSTIIPNASLFIPLAELVDFEKEIERLNKEKAKLQGEVDRVVKKLSNEGFVAKAPAKLIEEEKAKQAKYEAMLAEIVARLEKFNK</sequence>
<feature type="binding site" evidence="12">
    <location>
        <position position="527"/>
    </location>
    <ligand>
        <name>ATP</name>
        <dbReference type="ChEBI" id="CHEBI:30616"/>
    </ligand>
</feature>
<evidence type="ECO:0000256" key="9">
    <source>
        <dbReference type="ARBA" id="ARBA00023146"/>
    </source>
</evidence>
<keyword evidence="4 12" id="KW-0436">Ligase</keyword>
<evidence type="ECO:0000313" key="16">
    <source>
        <dbReference type="EMBL" id="MDA3730672.1"/>
    </source>
</evidence>
<dbReference type="InterPro" id="IPR013155">
    <property type="entry name" value="M/V/L/I-tRNA-synth_anticd-bd"/>
</dbReference>
<comment type="similarity">
    <text evidence="11 12">Belongs to the class-I aminoacyl-tRNA synthetase family. ValS type 1 subfamily.</text>
</comment>
<accession>A0AA42DKD6</accession>
<dbReference type="PROSITE" id="PS00178">
    <property type="entry name" value="AA_TRNA_LIGASE_I"/>
    <property type="match status" value="1"/>
</dbReference>
<dbReference type="RefSeq" id="WP_271011235.1">
    <property type="nucleotide sequence ID" value="NZ_JAQIFT010000016.1"/>
</dbReference>
<comment type="domain">
    <text evidence="12">The C-terminal coiled-coil domain is crucial for aminoacylation activity.</text>
</comment>
<feature type="domain" description="Valyl-tRNA synthetase tRNA-binding arm" evidence="15">
    <location>
        <begin position="814"/>
        <end position="877"/>
    </location>
</feature>
<comment type="subcellular location">
    <subcellularLocation>
        <location evidence="1 12">Cytoplasm</location>
    </subcellularLocation>
</comment>
<dbReference type="InterPro" id="IPR001412">
    <property type="entry name" value="aa-tRNA-synth_I_CS"/>
</dbReference>
<dbReference type="Proteomes" id="UP001169242">
    <property type="component" value="Unassembled WGS sequence"/>
</dbReference>
<dbReference type="InterPro" id="IPR014729">
    <property type="entry name" value="Rossmann-like_a/b/a_fold"/>
</dbReference>
<keyword evidence="8 12" id="KW-0175">Coiled coil</keyword>
<proteinExistence type="inferred from homology"/>
<dbReference type="HAMAP" id="MF_02004">
    <property type="entry name" value="Val_tRNA_synth_type1"/>
    <property type="match status" value="1"/>
</dbReference>
<dbReference type="GO" id="GO:0004832">
    <property type="term" value="F:valine-tRNA ligase activity"/>
    <property type="evidence" value="ECO:0007669"/>
    <property type="project" value="UniProtKB-UniRule"/>
</dbReference>
<protein>
    <recommendedName>
        <fullName evidence="12">Valine--tRNA ligase</fullName>
        <ecNumber evidence="12">6.1.1.9</ecNumber>
    </recommendedName>
    <alternativeName>
        <fullName evidence="12">Valyl-tRNA synthetase</fullName>
        <shortName evidence="12">ValRS</shortName>
    </alternativeName>
</protein>
<dbReference type="Pfam" id="PF08264">
    <property type="entry name" value="Anticodon_1"/>
    <property type="match status" value="1"/>
</dbReference>
<dbReference type="FunFam" id="1.10.730.10:FF:000014">
    <property type="entry name" value="Valine--tRNA ligase"/>
    <property type="match status" value="1"/>
</dbReference>
<reference evidence="16" key="1">
    <citation type="journal article" date="2023" name="Int. J. Syst. Evol. Microbiol.">
        <title>&lt;i&gt;Holtiella tumoricola&lt;/i&gt; gen. nov. sp. nov., isolated from a human clinical sample.</title>
        <authorList>
            <person name="Allen-Vercoe E."/>
            <person name="Daigneault M.C."/>
            <person name="Vancuren S.J."/>
            <person name="Cochrane K."/>
            <person name="O'Neal L.L."/>
            <person name="Sankaranarayanan K."/>
            <person name="Lawson P.A."/>
        </authorList>
    </citation>
    <scope>NUCLEOTIDE SEQUENCE</scope>
    <source>
        <strain evidence="16">CC70A</strain>
    </source>
</reference>
<keyword evidence="7 12" id="KW-0648">Protein biosynthesis</keyword>
<comment type="subunit">
    <text evidence="2 12">Monomer.</text>
</comment>
<dbReference type="Gene3D" id="1.10.287.380">
    <property type="entry name" value="Valyl-tRNA synthetase, C-terminal domain"/>
    <property type="match status" value="1"/>
</dbReference>
<comment type="catalytic activity">
    <reaction evidence="10 12">
        <text>tRNA(Val) + L-valine + ATP = L-valyl-tRNA(Val) + AMP + diphosphate</text>
        <dbReference type="Rhea" id="RHEA:10704"/>
        <dbReference type="Rhea" id="RHEA-COMP:9672"/>
        <dbReference type="Rhea" id="RHEA-COMP:9708"/>
        <dbReference type="ChEBI" id="CHEBI:30616"/>
        <dbReference type="ChEBI" id="CHEBI:33019"/>
        <dbReference type="ChEBI" id="CHEBI:57762"/>
        <dbReference type="ChEBI" id="CHEBI:78442"/>
        <dbReference type="ChEBI" id="CHEBI:78537"/>
        <dbReference type="ChEBI" id="CHEBI:456215"/>
        <dbReference type="EC" id="6.1.1.9"/>
    </reaction>
</comment>
<dbReference type="GO" id="GO:0002161">
    <property type="term" value="F:aminoacyl-tRNA deacylase activity"/>
    <property type="evidence" value="ECO:0007669"/>
    <property type="project" value="InterPro"/>
</dbReference>
<dbReference type="PANTHER" id="PTHR11946">
    <property type="entry name" value="VALYL-TRNA SYNTHETASES"/>
    <property type="match status" value="1"/>
</dbReference>
<dbReference type="CDD" id="cd00817">
    <property type="entry name" value="ValRS_core"/>
    <property type="match status" value="1"/>
</dbReference>
<dbReference type="InterPro" id="IPR009008">
    <property type="entry name" value="Val/Leu/Ile-tRNA-synth_edit"/>
</dbReference>
<dbReference type="EC" id="6.1.1.9" evidence="12"/>
<dbReference type="InterPro" id="IPR009080">
    <property type="entry name" value="tRNAsynth_Ia_anticodon-bd"/>
</dbReference>
<evidence type="ECO:0000256" key="4">
    <source>
        <dbReference type="ARBA" id="ARBA00022598"/>
    </source>
</evidence>
<dbReference type="InterPro" id="IPR019499">
    <property type="entry name" value="Val-tRNA_synth_tRNA-bd"/>
</dbReference>
<dbReference type="FunFam" id="3.90.740.10:FF:000005">
    <property type="entry name" value="Valine--tRNA ligase, mitochondrial"/>
    <property type="match status" value="1"/>
</dbReference>
<keyword evidence="3 12" id="KW-0963">Cytoplasm</keyword>
<dbReference type="PANTHER" id="PTHR11946:SF93">
    <property type="entry name" value="VALINE--TRNA LIGASE, CHLOROPLASTIC_MITOCHONDRIAL 2"/>
    <property type="match status" value="1"/>
</dbReference>
<dbReference type="EMBL" id="JAQIFT010000016">
    <property type="protein sequence ID" value="MDA3730672.1"/>
    <property type="molecule type" value="Genomic_DNA"/>
</dbReference>
<dbReference type="NCBIfam" id="NF004349">
    <property type="entry name" value="PRK05729.1"/>
    <property type="match status" value="1"/>
</dbReference>
<evidence type="ECO:0000256" key="7">
    <source>
        <dbReference type="ARBA" id="ARBA00022917"/>
    </source>
</evidence>
<feature type="domain" description="Aminoacyl-tRNA synthetase class Ia" evidence="13">
    <location>
        <begin position="17"/>
        <end position="562"/>
    </location>
</feature>
<dbReference type="Gene3D" id="3.40.50.620">
    <property type="entry name" value="HUPs"/>
    <property type="match status" value="2"/>
</dbReference>
<dbReference type="GO" id="GO:0005524">
    <property type="term" value="F:ATP binding"/>
    <property type="evidence" value="ECO:0007669"/>
    <property type="project" value="UniProtKB-UniRule"/>
</dbReference>
<comment type="caution">
    <text evidence="16">The sequence shown here is derived from an EMBL/GenBank/DDBJ whole genome shotgun (WGS) entry which is preliminary data.</text>
</comment>
<comment type="domain">
    <text evidence="12">ValRS has two distinct active sites: one for aminoacylation and one for editing. The misactivated threonine is translocated from the active site to the editing site.</text>
</comment>
<dbReference type="FunFam" id="3.40.50.620:FF:000032">
    <property type="entry name" value="Valine--tRNA ligase"/>
    <property type="match status" value="1"/>
</dbReference>
<evidence type="ECO:0000256" key="1">
    <source>
        <dbReference type="ARBA" id="ARBA00004496"/>
    </source>
</evidence>
<dbReference type="InterPro" id="IPR002300">
    <property type="entry name" value="aa-tRNA-synth_Ia"/>
</dbReference>
<dbReference type="PRINTS" id="PR00986">
    <property type="entry name" value="TRNASYNTHVAL"/>
</dbReference>
<evidence type="ECO:0000256" key="10">
    <source>
        <dbReference type="ARBA" id="ARBA00047552"/>
    </source>
</evidence>